<feature type="transmembrane region" description="Helical" evidence="1">
    <location>
        <begin position="79"/>
        <end position="98"/>
    </location>
</feature>
<dbReference type="InterPro" id="IPR008523">
    <property type="entry name" value="DUF805"/>
</dbReference>
<feature type="transmembrane region" description="Helical" evidence="1">
    <location>
        <begin position="26"/>
        <end position="45"/>
    </location>
</feature>
<keyword evidence="1" id="KW-0812">Transmembrane</keyword>
<protein>
    <submittedName>
        <fullName evidence="2">DUF805 domain-containing protein</fullName>
    </submittedName>
</protein>
<dbReference type="PANTHER" id="PTHR34980">
    <property type="entry name" value="INNER MEMBRANE PROTEIN-RELATED-RELATED"/>
    <property type="match status" value="1"/>
</dbReference>
<feature type="transmembrane region" description="Helical" evidence="1">
    <location>
        <begin position="104"/>
        <end position="122"/>
    </location>
</feature>
<keyword evidence="1" id="KW-1133">Transmembrane helix</keyword>
<dbReference type="PANTHER" id="PTHR34980:SF3">
    <property type="entry name" value="BLR8105 PROTEIN"/>
    <property type="match status" value="1"/>
</dbReference>
<evidence type="ECO:0000313" key="2">
    <source>
        <dbReference type="EMBL" id="AZG75938.1"/>
    </source>
</evidence>
<proteinExistence type="predicted"/>
<name>A0A3G8M4R7_9HYPH</name>
<evidence type="ECO:0000256" key="1">
    <source>
        <dbReference type="SAM" id="Phobius"/>
    </source>
</evidence>
<keyword evidence="1" id="KW-0472">Membrane</keyword>
<dbReference type="AlphaFoldDB" id="A0A3G8M4R7"/>
<dbReference type="KEGG" id="mros:EHO51_03870"/>
<sequence length="158" mass="17524">MGSFSENLASYLSPKGRLSRSAYLRISMRLVFVTLALIVIAIFLAAHGLRYGAFVTAAACGLVLISSLGTFVRRLHDRGLSGWFAAVSLGIPVFSRALEDFKSTPLYVIVFVLALIQLWLLLETVFRRGQTGSNRYGPDPYGSDEMIEFPRPLRENSF</sequence>
<feature type="transmembrane region" description="Helical" evidence="1">
    <location>
        <begin position="51"/>
        <end position="72"/>
    </location>
</feature>
<dbReference type="EMBL" id="CP034086">
    <property type="protein sequence ID" value="AZG75938.1"/>
    <property type="molecule type" value="Genomic_DNA"/>
</dbReference>
<gene>
    <name evidence="2" type="ORF">EHO51_03870</name>
</gene>
<dbReference type="RefSeq" id="WP_124737782.1">
    <property type="nucleotide sequence ID" value="NZ_CP034086.1"/>
</dbReference>
<evidence type="ECO:0000313" key="3">
    <source>
        <dbReference type="Proteomes" id="UP000273982"/>
    </source>
</evidence>
<dbReference type="Pfam" id="PF05656">
    <property type="entry name" value="DUF805"/>
    <property type="match status" value="1"/>
</dbReference>
<accession>A0A3G8M4R7</accession>
<reference evidence="2 3" key="1">
    <citation type="submission" date="2018-11" db="EMBL/GenBank/DDBJ databases">
        <title>Genome squencing of methanotrophic bacteria isolated from alkaline groundwater in Korea.</title>
        <authorList>
            <person name="Nguyen L.N."/>
        </authorList>
    </citation>
    <scope>NUCLEOTIDE SEQUENCE [LARGE SCALE GENOMIC DNA]</scope>
    <source>
        <strain evidence="2 3">GW6</strain>
    </source>
</reference>
<dbReference type="GO" id="GO:0005886">
    <property type="term" value="C:plasma membrane"/>
    <property type="evidence" value="ECO:0007669"/>
    <property type="project" value="TreeGrafter"/>
</dbReference>
<dbReference type="Proteomes" id="UP000273982">
    <property type="component" value="Chromosome"/>
</dbReference>
<organism evidence="2 3">
    <name type="scientific">Methylocystis rosea</name>
    <dbReference type="NCBI Taxonomy" id="173366"/>
    <lineage>
        <taxon>Bacteria</taxon>
        <taxon>Pseudomonadati</taxon>
        <taxon>Pseudomonadota</taxon>
        <taxon>Alphaproteobacteria</taxon>
        <taxon>Hyphomicrobiales</taxon>
        <taxon>Methylocystaceae</taxon>
        <taxon>Methylocystis</taxon>
    </lineage>
</organism>